<comment type="caution">
    <text evidence="1">The sequence shown here is derived from an EMBL/GenBank/DDBJ whole genome shotgun (WGS) entry which is preliminary data.</text>
</comment>
<dbReference type="RefSeq" id="WP_158640699.1">
    <property type="nucleotide sequence ID" value="NZ_QBKP01000008.1"/>
</dbReference>
<gene>
    <name evidence="1" type="ORF">C8N34_108200</name>
</gene>
<name>A0A2T6AZ56_9RHOB</name>
<reference evidence="1 2" key="1">
    <citation type="submission" date="2018-04" db="EMBL/GenBank/DDBJ databases">
        <title>Genomic Encyclopedia of Archaeal and Bacterial Type Strains, Phase II (KMG-II): from individual species to whole genera.</title>
        <authorList>
            <person name="Goeker M."/>
        </authorList>
    </citation>
    <scope>NUCLEOTIDE SEQUENCE [LARGE SCALE GENOMIC DNA]</scope>
    <source>
        <strain evidence="1 2">DSM 21823</strain>
    </source>
</reference>
<sequence length="53" mass="6090">MGNEHKAVALKIAERMLIKTGWKFSTADVGLWAKQILDAMDVKMERKPHDHNE</sequence>
<protein>
    <submittedName>
        <fullName evidence="1">Uncharacterized protein</fullName>
    </submittedName>
</protein>
<dbReference type="Proteomes" id="UP000244224">
    <property type="component" value="Unassembled WGS sequence"/>
</dbReference>
<keyword evidence="2" id="KW-1185">Reference proteome</keyword>
<dbReference type="EMBL" id="QBKP01000008">
    <property type="protein sequence ID" value="PTX49090.1"/>
    <property type="molecule type" value="Genomic_DNA"/>
</dbReference>
<dbReference type="AlphaFoldDB" id="A0A2T6AZ56"/>
<organism evidence="1 2">
    <name type="scientific">Gemmobacter caeni</name>
    <dbReference type="NCBI Taxonomy" id="589035"/>
    <lineage>
        <taxon>Bacteria</taxon>
        <taxon>Pseudomonadati</taxon>
        <taxon>Pseudomonadota</taxon>
        <taxon>Alphaproteobacteria</taxon>
        <taxon>Rhodobacterales</taxon>
        <taxon>Paracoccaceae</taxon>
        <taxon>Gemmobacter</taxon>
    </lineage>
</organism>
<accession>A0A2T6AZ56</accession>
<evidence type="ECO:0000313" key="1">
    <source>
        <dbReference type="EMBL" id="PTX49090.1"/>
    </source>
</evidence>
<proteinExistence type="predicted"/>
<evidence type="ECO:0000313" key="2">
    <source>
        <dbReference type="Proteomes" id="UP000244224"/>
    </source>
</evidence>